<protein>
    <submittedName>
        <fullName evidence="2">Uncharacterized protein</fullName>
    </submittedName>
</protein>
<feature type="region of interest" description="Disordered" evidence="1">
    <location>
        <begin position="108"/>
        <end position="130"/>
    </location>
</feature>
<name>A0AAE0DBJ3_COLKA</name>
<keyword evidence="3" id="KW-1185">Reference proteome</keyword>
<proteinExistence type="predicted"/>
<sequence>MPVGCPSWHPLPATTNLARPEDRYRTQSIIHPPVTRFCALAAVRLLTHAYSSADGTRDARLMALPNKVPYAIDARISTQLSQDTQKLAAIDAVIATCRLLHARQARRPRLSSATTYGRSHRRDSWRMTGT</sequence>
<reference evidence="2" key="1">
    <citation type="submission" date="2023-02" db="EMBL/GenBank/DDBJ databases">
        <title>Colletotrichum kahawae CIFC_Que2 genome sequencing and assembly.</title>
        <authorList>
            <person name="Baroncelli R."/>
        </authorList>
    </citation>
    <scope>NUCLEOTIDE SEQUENCE</scope>
    <source>
        <strain evidence="2">CIFC_Que2</strain>
    </source>
</reference>
<evidence type="ECO:0000313" key="3">
    <source>
        <dbReference type="Proteomes" id="UP001281614"/>
    </source>
</evidence>
<evidence type="ECO:0000256" key="1">
    <source>
        <dbReference type="SAM" id="MobiDB-lite"/>
    </source>
</evidence>
<dbReference type="EMBL" id="VYYT01000020">
    <property type="protein sequence ID" value="KAK2777320.1"/>
    <property type="molecule type" value="Genomic_DNA"/>
</dbReference>
<evidence type="ECO:0000313" key="2">
    <source>
        <dbReference type="EMBL" id="KAK2777320.1"/>
    </source>
</evidence>
<comment type="caution">
    <text evidence="2">The sequence shown here is derived from an EMBL/GenBank/DDBJ whole genome shotgun (WGS) entry which is preliminary data.</text>
</comment>
<dbReference type="Proteomes" id="UP001281614">
    <property type="component" value="Unassembled WGS sequence"/>
</dbReference>
<accession>A0AAE0DBJ3</accession>
<organism evidence="2 3">
    <name type="scientific">Colletotrichum kahawae</name>
    <name type="common">Coffee berry disease fungus</name>
    <dbReference type="NCBI Taxonomy" id="34407"/>
    <lineage>
        <taxon>Eukaryota</taxon>
        <taxon>Fungi</taxon>
        <taxon>Dikarya</taxon>
        <taxon>Ascomycota</taxon>
        <taxon>Pezizomycotina</taxon>
        <taxon>Sordariomycetes</taxon>
        <taxon>Hypocreomycetidae</taxon>
        <taxon>Glomerellales</taxon>
        <taxon>Glomerellaceae</taxon>
        <taxon>Colletotrichum</taxon>
        <taxon>Colletotrichum gloeosporioides species complex</taxon>
    </lineage>
</organism>
<gene>
    <name evidence="2" type="ORF">CKAH01_12144</name>
</gene>
<dbReference type="AlphaFoldDB" id="A0AAE0DBJ3"/>